<evidence type="ECO:0000313" key="2">
    <source>
        <dbReference type="EMBL" id="GGW25876.1"/>
    </source>
</evidence>
<reference evidence="2" key="2">
    <citation type="submission" date="2020-09" db="EMBL/GenBank/DDBJ databases">
        <authorList>
            <person name="Sun Q."/>
            <person name="Kim S."/>
        </authorList>
    </citation>
    <scope>NUCLEOTIDE SEQUENCE</scope>
    <source>
        <strain evidence="2">KCTC 12113</strain>
    </source>
</reference>
<proteinExistence type="predicted"/>
<gene>
    <name evidence="2" type="ORF">GCM10007383_08470</name>
</gene>
<accession>A0A918MJ19</accession>
<sequence>MKRQENFKNQVRSIYKVLVVSLIMVFLIGILGIIYMVSPSSFSFKSDRPDTKMITVTEEEDDWDKVENGVHLRTGLKEADGLMAVVNNCTNCHSAQLVIQNRMSRERWVETIRWMQETQNLWDLGNNEEVILDYLVTNYPLLKKGRRENLTDIEWYTLNE</sequence>
<dbReference type="InterPro" id="IPR036909">
    <property type="entry name" value="Cyt_c-like_dom_sf"/>
</dbReference>
<keyword evidence="3" id="KW-1185">Reference proteome</keyword>
<protein>
    <recommendedName>
        <fullName evidence="4">Monoheme cytochrome C</fullName>
    </recommendedName>
</protein>
<keyword evidence="1" id="KW-1133">Transmembrane helix</keyword>
<dbReference type="Gene3D" id="1.10.760.10">
    <property type="entry name" value="Cytochrome c-like domain"/>
    <property type="match status" value="1"/>
</dbReference>
<evidence type="ECO:0000313" key="3">
    <source>
        <dbReference type="Proteomes" id="UP000634668"/>
    </source>
</evidence>
<feature type="transmembrane region" description="Helical" evidence="1">
    <location>
        <begin position="14"/>
        <end position="37"/>
    </location>
</feature>
<keyword evidence="1" id="KW-0812">Transmembrane</keyword>
<comment type="caution">
    <text evidence="2">The sequence shown here is derived from an EMBL/GenBank/DDBJ whole genome shotgun (WGS) entry which is preliminary data.</text>
</comment>
<evidence type="ECO:0008006" key="4">
    <source>
        <dbReference type="Google" id="ProtNLM"/>
    </source>
</evidence>
<dbReference type="GO" id="GO:0020037">
    <property type="term" value="F:heme binding"/>
    <property type="evidence" value="ECO:0007669"/>
    <property type="project" value="InterPro"/>
</dbReference>
<keyword evidence="1" id="KW-0472">Membrane</keyword>
<organism evidence="2 3">
    <name type="scientific">Arenibacter certesii</name>
    <dbReference type="NCBI Taxonomy" id="228955"/>
    <lineage>
        <taxon>Bacteria</taxon>
        <taxon>Pseudomonadati</taxon>
        <taxon>Bacteroidota</taxon>
        <taxon>Flavobacteriia</taxon>
        <taxon>Flavobacteriales</taxon>
        <taxon>Flavobacteriaceae</taxon>
        <taxon>Arenibacter</taxon>
    </lineage>
</organism>
<dbReference type="EMBL" id="BMWP01000004">
    <property type="protein sequence ID" value="GGW25876.1"/>
    <property type="molecule type" value="Genomic_DNA"/>
</dbReference>
<dbReference type="Proteomes" id="UP000634668">
    <property type="component" value="Unassembled WGS sequence"/>
</dbReference>
<dbReference type="SUPFAM" id="SSF46626">
    <property type="entry name" value="Cytochrome c"/>
    <property type="match status" value="1"/>
</dbReference>
<reference evidence="2" key="1">
    <citation type="journal article" date="2014" name="Int. J. Syst. Evol. Microbiol.">
        <title>Complete genome sequence of Corynebacterium casei LMG S-19264T (=DSM 44701T), isolated from a smear-ripened cheese.</title>
        <authorList>
            <consortium name="US DOE Joint Genome Institute (JGI-PGF)"/>
            <person name="Walter F."/>
            <person name="Albersmeier A."/>
            <person name="Kalinowski J."/>
            <person name="Ruckert C."/>
        </authorList>
    </citation>
    <scope>NUCLEOTIDE SEQUENCE</scope>
    <source>
        <strain evidence="2">KCTC 12113</strain>
    </source>
</reference>
<name>A0A918MJ19_9FLAO</name>
<evidence type="ECO:0000256" key="1">
    <source>
        <dbReference type="SAM" id="Phobius"/>
    </source>
</evidence>
<dbReference type="RefSeq" id="WP_026814045.1">
    <property type="nucleotide sequence ID" value="NZ_BMWP01000004.1"/>
</dbReference>
<dbReference type="GO" id="GO:0009055">
    <property type="term" value="F:electron transfer activity"/>
    <property type="evidence" value="ECO:0007669"/>
    <property type="project" value="InterPro"/>
</dbReference>
<dbReference type="AlphaFoldDB" id="A0A918MJ19"/>